<dbReference type="SUPFAM" id="SSF58113">
    <property type="entry name" value="Apolipoprotein A-I"/>
    <property type="match status" value="1"/>
</dbReference>
<reference evidence="6 7" key="1">
    <citation type="submission" date="2012-08" db="EMBL/GenBank/DDBJ databases">
        <title>The Genome Sequence of Turicella otitidis ATCC 51513.</title>
        <authorList>
            <consortium name="The Broad Institute Genome Sequencing Platform"/>
            <person name="Earl A."/>
            <person name="Ward D."/>
            <person name="Feldgarden M."/>
            <person name="Gevers D."/>
            <person name="Huys G."/>
            <person name="Walker B."/>
            <person name="Young S.K."/>
            <person name="Zeng Q."/>
            <person name="Gargeya S."/>
            <person name="Fitzgerald M."/>
            <person name="Haas B."/>
            <person name="Abouelleil A."/>
            <person name="Alvarado L."/>
            <person name="Arachchi H.M."/>
            <person name="Berlin A.M."/>
            <person name="Chapman S.B."/>
            <person name="Goldberg J."/>
            <person name="Griggs A."/>
            <person name="Gujja S."/>
            <person name="Hansen M."/>
            <person name="Howarth C."/>
            <person name="Imamovic A."/>
            <person name="Larimer J."/>
            <person name="McCowen C."/>
            <person name="Montmayeur A."/>
            <person name="Murphy C."/>
            <person name="Neiman D."/>
            <person name="Pearson M."/>
            <person name="Priest M."/>
            <person name="Roberts A."/>
            <person name="Saif S."/>
            <person name="Shea T."/>
            <person name="Sisk P."/>
            <person name="Sykes S."/>
            <person name="Wortman J."/>
            <person name="Nusbaum C."/>
            <person name="Birren B."/>
        </authorList>
    </citation>
    <scope>NUCLEOTIDE SEQUENCE [LARGE SCALE GENOMIC DNA]</scope>
    <source>
        <strain evidence="6 7">ATCC 51513</strain>
    </source>
</reference>
<evidence type="ECO:0000256" key="1">
    <source>
        <dbReference type="ARBA" id="ARBA00004141"/>
    </source>
</evidence>
<keyword evidence="2" id="KW-0812">Transmembrane</keyword>
<protein>
    <recommendedName>
        <fullName evidence="8">DoxX family protein</fullName>
    </recommendedName>
</protein>
<accession>K0Z4E6</accession>
<proteinExistence type="predicted"/>
<keyword evidence="3" id="KW-1133">Transmembrane helix</keyword>
<dbReference type="HOGENOM" id="CLU_058421_1_0_11"/>
<feature type="region of interest" description="Disordered" evidence="5">
    <location>
        <begin position="257"/>
        <end position="287"/>
    </location>
</feature>
<sequence>MIRKIARPLLASAYVIDGVDSLVNTREQVEGTRKLLQQVGTFLPTDVTRQLADSPETTIRVLGGTKVGAGTLLSLGKLPRLSAAVLAATTVPTILTRYAFWDADSEEDSASKKVGFTSHVALLGGLAITSVDTEGKPSLSYRASKAGKKARKKAGKVTSGSSSSFADSARDFLSDASDRAQEAASKAQEYVDDNKDDWIDAAKSGAQKVSETVSDYTDRAVDYFNDNKDDWLAAAQDNAKTARKGVVKAAAKAQDRADEVLAKADKKSGRKAKKLRKKASSLQKDADKALNKAKKKLRKYDLV</sequence>
<organism evidence="6 7">
    <name type="scientific">Corynebacterium otitidis ATCC 51513</name>
    <dbReference type="NCBI Taxonomy" id="883169"/>
    <lineage>
        <taxon>Bacteria</taxon>
        <taxon>Bacillati</taxon>
        <taxon>Actinomycetota</taxon>
        <taxon>Actinomycetes</taxon>
        <taxon>Mycobacteriales</taxon>
        <taxon>Corynebacteriaceae</taxon>
        <taxon>Corynebacterium</taxon>
    </lineage>
</organism>
<dbReference type="InterPro" id="IPR032808">
    <property type="entry name" value="DoxX"/>
</dbReference>
<evidence type="ECO:0000313" key="7">
    <source>
        <dbReference type="Proteomes" id="UP000006078"/>
    </source>
</evidence>
<evidence type="ECO:0008006" key="8">
    <source>
        <dbReference type="Google" id="ProtNLM"/>
    </source>
</evidence>
<comment type="subcellular location">
    <subcellularLocation>
        <location evidence="1">Membrane</location>
        <topology evidence="1">Multi-pass membrane protein</topology>
    </subcellularLocation>
</comment>
<evidence type="ECO:0000256" key="4">
    <source>
        <dbReference type="ARBA" id="ARBA00023136"/>
    </source>
</evidence>
<gene>
    <name evidence="6" type="ORF">HMPREF9719_00786</name>
</gene>
<keyword evidence="4" id="KW-0472">Membrane</keyword>
<dbReference type="Pfam" id="PF07681">
    <property type="entry name" value="DoxX"/>
    <property type="match status" value="1"/>
</dbReference>
<evidence type="ECO:0000256" key="3">
    <source>
        <dbReference type="ARBA" id="ARBA00022989"/>
    </source>
</evidence>
<comment type="caution">
    <text evidence="6">The sequence shown here is derived from an EMBL/GenBank/DDBJ whole genome shotgun (WGS) entry which is preliminary data.</text>
</comment>
<evidence type="ECO:0000313" key="6">
    <source>
        <dbReference type="EMBL" id="EJZ82265.1"/>
    </source>
</evidence>
<dbReference type="STRING" id="29321.AAV33_05635"/>
<evidence type="ECO:0000256" key="2">
    <source>
        <dbReference type="ARBA" id="ARBA00022692"/>
    </source>
</evidence>
<dbReference type="PATRIC" id="fig|883169.3.peg.753"/>
<dbReference type="eggNOG" id="COG2259">
    <property type="taxonomic scope" value="Bacteria"/>
</dbReference>
<name>K0Z4E6_9CORY</name>
<feature type="compositionally biased region" description="Basic residues" evidence="5">
    <location>
        <begin position="268"/>
        <end position="279"/>
    </location>
</feature>
<evidence type="ECO:0000256" key="5">
    <source>
        <dbReference type="SAM" id="MobiDB-lite"/>
    </source>
</evidence>
<dbReference type="EMBL" id="AHAE01000036">
    <property type="protein sequence ID" value="EJZ82265.1"/>
    <property type="molecule type" value="Genomic_DNA"/>
</dbReference>
<dbReference type="GO" id="GO:0016020">
    <property type="term" value="C:membrane"/>
    <property type="evidence" value="ECO:0007669"/>
    <property type="project" value="UniProtKB-SubCell"/>
</dbReference>
<dbReference type="Proteomes" id="UP000006078">
    <property type="component" value="Unassembled WGS sequence"/>
</dbReference>
<dbReference type="OrthoDB" id="329282at2"/>
<dbReference type="AlphaFoldDB" id="K0Z4E6"/>
<feature type="compositionally biased region" description="Basic and acidic residues" evidence="5">
    <location>
        <begin position="257"/>
        <end position="267"/>
    </location>
</feature>
<dbReference type="Gene3D" id="1.20.120.20">
    <property type="entry name" value="Apolipoprotein"/>
    <property type="match status" value="1"/>
</dbReference>
<keyword evidence="7" id="KW-1185">Reference proteome</keyword>